<keyword evidence="2" id="KW-1185">Reference proteome</keyword>
<organism evidence="1 2">
    <name type="scientific">Halomicrobium zhouii</name>
    <dbReference type="NCBI Taxonomy" id="767519"/>
    <lineage>
        <taxon>Archaea</taxon>
        <taxon>Methanobacteriati</taxon>
        <taxon>Methanobacteriota</taxon>
        <taxon>Stenosarchaea group</taxon>
        <taxon>Halobacteria</taxon>
        <taxon>Halobacteriales</taxon>
        <taxon>Haloarculaceae</taxon>
        <taxon>Halomicrobium</taxon>
    </lineage>
</organism>
<dbReference type="NCBIfam" id="NF041910">
    <property type="entry name" value="HVO_0416"/>
    <property type="match status" value="1"/>
</dbReference>
<accession>A0A1I6KYP9</accession>
<reference evidence="1 2" key="1">
    <citation type="submission" date="2016-10" db="EMBL/GenBank/DDBJ databases">
        <authorList>
            <person name="de Groot N.N."/>
        </authorList>
    </citation>
    <scope>NUCLEOTIDE SEQUENCE [LARGE SCALE GENOMIC DNA]</scope>
    <source>
        <strain evidence="1 2">CGMCC 1.10457</strain>
    </source>
</reference>
<gene>
    <name evidence="1" type="ORF">SAMN05216559_1557</name>
</gene>
<protein>
    <recommendedName>
        <fullName evidence="3">Small CPxCG-related zinc finger protein</fullName>
    </recommendedName>
</protein>
<evidence type="ECO:0000313" key="2">
    <source>
        <dbReference type="Proteomes" id="UP000199062"/>
    </source>
</evidence>
<dbReference type="OrthoDB" id="154591at2157"/>
<name>A0A1I6KYP9_9EURY</name>
<evidence type="ECO:0000313" key="1">
    <source>
        <dbReference type="EMBL" id="SFR96324.1"/>
    </source>
</evidence>
<dbReference type="AlphaFoldDB" id="A0A1I6KYP9"/>
<dbReference type="RefSeq" id="WP_089815626.1">
    <property type="nucleotide sequence ID" value="NZ_FOZK01000002.1"/>
</dbReference>
<dbReference type="Proteomes" id="UP000199062">
    <property type="component" value="Unassembled WGS sequence"/>
</dbReference>
<dbReference type="EMBL" id="FOZK01000002">
    <property type="protein sequence ID" value="SFR96324.1"/>
    <property type="molecule type" value="Genomic_DNA"/>
</dbReference>
<dbReference type="InterPro" id="IPR049695">
    <property type="entry name" value="HVO_0416-like"/>
</dbReference>
<evidence type="ECO:0008006" key="3">
    <source>
        <dbReference type="Google" id="ProtNLM"/>
    </source>
</evidence>
<proteinExistence type="predicted"/>
<sequence length="59" mass="6334">MATAPSTDDMIDEFLSQRGHETESVGWQESYNKKQCPDCGGLHEGAATECSVCGWAPGN</sequence>